<dbReference type="PANTHER" id="PTHR11014">
    <property type="entry name" value="PEPTIDASE M20 FAMILY MEMBER"/>
    <property type="match status" value="1"/>
</dbReference>
<dbReference type="NCBIfam" id="TIGR01891">
    <property type="entry name" value="amidohydrolases"/>
    <property type="match status" value="1"/>
</dbReference>
<evidence type="ECO:0000259" key="3">
    <source>
        <dbReference type="Pfam" id="PF07687"/>
    </source>
</evidence>
<dbReference type="KEGG" id="csq:CSCA_4998"/>
<evidence type="ECO:0000256" key="2">
    <source>
        <dbReference type="PIRSR" id="PIRSR005962-1"/>
    </source>
</evidence>
<name>A0A0E3JS78_CLOSL</name>
<dbReference type="EMBL" id="CP009933">
    <property type="protein sequence ID" value="AKA72123.1"/>
    <property type="molecule type" value="Genomic_DNA"/>
</dbReference>
<evidence type="ECO:0000313" key="5">
    <source>
        <dbReference type="Proteomes" id="UP000033115"/>
    </source>
</evidence>
<accession>A0A0E3JS78</accession>
<dbReference type="InterPro" id="IPR036264">
    <property type="entry name" value="Bact_exopeptidase_dim_dom"/>
</dbReference>
<dbReference type="SUPFAM" id="SSF53187">
    <property type="entry name" value="Zn-dependent exopeptidases"/>
    <property type="match status" value="1"/>
</dbReference>
<gene>
    <name evidence="4" type="ORF">CSCA_4998</name>
</gene>
<dbReference type="PANTHER" id="PTHR11014:SF63">
    <property type="entry name" value="METALLOPEPTIDASE, PUTATIVE (AFU_ORTHOLOGUE AFUA_6G09600)-RELATED"/>
    <property type="match status" value="1"/>
</dbReference>
<dbReference type="GO" id="GO:0019877">
    <property type="term" value="P:diaminopimelate biosynthetic process"/>
    <property type="evidence" value="ECO:0007669"/>
    <property type="project" value="UniProtKB-ARBA"/>
</dbReference>
<organism evidence="4 5">
    <name type="scientific">Clostridium scatologenes</name>
    <dbReference type="NCBI Taxonomy" id="1548"/>
    <lineage>
        <taxon>Bacteria</taxon>
        <taxon>Bacillati</taxon>
        <taxon>Bacillota</taxon>
        <taxon>Clostridia</taxon>
        <taxon>Eubacteriales</taxon>
        <taxon>Clostridiaceae</taxon>
        <taxon>Clostridium</taxon>
    </lineage>
</organism>
<keyword evidence="2" id="KW-0479">Metal-binding</keyword>
<feature type="binding site" evidence="2">
    <location>
        <position position="358"/>
    </location>
    <ligand>
        <name>Mn(2+)</name>
        <dbReference type="ChEBI" id="CHEBI:29035"/>
        <label>2</label>
    </ligand>
</feature>
<protein>
    <submittedName>
        <fullName evidence="4">Amidohydrolase</fullName>
    </submittedName>
</protein>
<reference evidence="4 5" key="1">
    <citation type="journal article" date="2015" name="J. Biotechnol.">
        <title>Complete genome sequence of a malodorant-producing acetogen, Clostridium scatologenes ATCC 25775(T).</title>
        <authorList>
            <person name="Zhu Z."/>
            <person name="Guo T."/>
            <person name="Zheng H."/>
            <person name="Song T."/>
            <person name="Ouyang P."/>
            <person name="Xie J."/>
        </authorList>
    </citation>
    <scope>NUCLEOTIDE SEQUENCE [LARGE SCALE GENOMIC DNA]</scope>
    <source>
        <strain evidence="4 5">ATCC 25775</strain>
    </source>
</reference>
<dbReference type="HOGENOM" id="CLU_023257_0_1_9"/>
<dbReference type="InterPro" id="IPR017439">
    <property type="entry name" value="Amidohydrolase"/>
</dbReference>
<evidence type="ECO:0000256" key="1">
    <source>
        <dbReference type="ARBA" id="ARBA00022801"/>
    </source>
</evidence>
<dbReference type="InterPro" id="IPR011650">
    <property type="entry name" value="Peptidase_M20_dimer"/>
</dbReference>
<keyword evidence="2" id="KW-0464">Manganese</keyword>
<dbReference type="GO" id="GO:0046872">
    <property type="term" value="F:metal ion binding"/>
    <property type="evidence" value="ECO:0007669"/>
    <property type="project" value="UniProtKB-KW"/>
</dbReference>
<keyword evidence="5" id="KW-1185">Reference proteome</keyword>
<proteinExistence type="predicted"/>
<dbReference type="Pfam" id="PF01546">
    <property type="entry name" value="Peptidase_M20"/>
    <property type="match status" value="1"/>
</dbReference>
<feature type="binding site" evidence="2">
    <location>
        <position position="135"/>
    </location>
    <ligand>
        <name>Mn(2+)</name>
        <dbReference type="ChEBI" id="CHEBI:29035"/>
        <label>2</label>
    </ligand>
</feature>
<evidence type="ECO:0000313" key="4">
    <source>
        <dbReference type="EMBL" id="AKA72123.1"/>
    </source>
</evidence>
<dbReference type="FunFam" id="3.30.70.360:FF:000001">
    <property type="entry name" value="N-acetyldiaminopimelate deacetylase"/>
    <property type="match status" value="1"/>
</dbReference>
<dbReference type="SUPFAM" id="SSF55031">
    <property type="entry name" value="Bacterial exopeptidase dimerisation domain"/>
    <property type="match status" value="1"/>
</dbReference>
<comment type="cofactor">
    <cofactor evidence="2">
        <name>Mn(2+)</name>
        <dbReference type="ChEBI" id="CHEBI:29035"/>
    </cofactor>
    <text evidence="2">The Mn(2+) ion enhances activity.</text>
</comment>
<sequence length="386" mass="42945">MDIKNLSKQSEKYTIDIRRDIHQNPEPSWKEFRTTELIERELKSFGIETKRLKRTGIIGILKGIKPGKTLALRADIDALSIKENTELPFRSNNEYMHACGHDCHTAMLLSAAKILSKIKNQFNGTIKFIFQPAEETCVGAKVIIEEDNVLEGVDAIFGMHIWGNLEYGKFNIEPGARMASADTFKIRIKGTASHGSTPHLGVDSIVAASAVVMNLQSIVSRNINPIEPVVITVGTIKGGDRFNIIANEVVMEGTTRAFSQEVRKVIEKKMREVVENTAQTYGAEGTLEYEYCPAPLINDPKLTDTALKSVEKLYGEDSLIPMDKLTISEDFTYYMDKVPGIFVFLGGGNKKLGIYANHNDRFIIDESALSRGTALYVQFAADFLNS</sequence>
<feature type="binding site" evidence="2">
    <location>
        <position position="99"/>
    </location>
    <ligand>
        <name>Mn(2+)</name>
        <dbReference type="ChEBI" id="CHEBI:29035"/>
        <label>2</label>
    </ligand>
</feature>
<dbReference type="InterPro" id="IPR002933">
    <property type="entry name" value="Peptidase_M20"/>
</dbReference>
<dbReference type="Pfam" id="PF07687">
    <property type="entry name" value="M20_dimer"/>
    <property type="match status" value="1"/>
</dbReference>
<dbReference type="PIRSF" id="PIRSF005962">
    <property type="entry name" value="Pept_M20D_amidohydro"/>
    <property type="match status" value="1"/>
</dbReference>
<dbReference type="Gene3D" id="3.40.630.10">
    <property type="entry name" value="Zn peptidases"/>
    <property type="match status" value="1"/>
</dbReference>
<dbReference type="RefSeq" id="WP_029163301.1">
    <property type="nucleotide sequence ID" value="NZ_CP009933.1"/>
</dbReference>
<keyword evidence="1 4" id="KW-0378">Hydrolase</keyword>
<dbReference type="Gene3D" id="3.30.70.360">
    <property type="match status" value="1"/>
</dbReference>
<dbReference type="Proteomes" id="UP000033115">
    <property type="component" value="Chromosome"/>
</dbReference>
<feature type="binding site" evidence="2">
    <location>
        <position position="160"/>
    </location>
    <ligand>
        <name>Mn(2+)</name>
        <dbReference type="ChEBI" id="CHEBI:29035"/>
        <label>2</label>
    </ligand>
</feature>
<dbReference type="AlphaFoldDB" id="A0A0E3JS78"/>
<feature type="domain" description="Peptidase M20 dimerisation" evidence="3">
    <location>
        <begin position="182"/>
        <end position="279"/>
    </location>
</feature>
<dbReference type="GO" id="GO:0050118">
    <property type="term" value="F:N-acetyldiaminopimelate deacetylase activity"/>
    <property type="evidence" value="ECO:0007669"/>
    <property type="project" value="UniProtKB-ARBA"/>
</dbReference>
<dbReference type="STRING" id="1548.CSCA_4998"/>
<feature type="binding site" evidence="2">
    <location>
        <position position="101"/>
    </location>
    <ligand>
        <name>Mn(2+)</name>
        <dbReference type="ChEBI" id="CHEBI:29035"/>
        <label>2</label>
    </ligand>
</feature>